<gene>
    <name evidence="1" type="ORF">Slati_4509700</name>
</gene>
<dbReference type="EMBL" id="JACGWN010000016">
    <property type="protein sequence ID" value="KAL0395435.1"/>
    <property type="molecule type" value="Genomic_DNA"/>
</dbReference>
<evidence type="ECO:0000313" key="1">
    <source>
        <dbReference type="EMBL" id="KAL0395435.1"/>
    </source>
</evidence>
<accession>A0AAW2SS78</accession>
<dbReference type="InterPro" id="IPR004242">
    <property type="entry name" value="Transposase_21"/>
</dbReference>
<protein>
    <submittedName>
        <fullName evidence="1">Uncharacterized protein</fullName>
    </submittedName>
</protein>
<dbReference type="PANTHER" id="PTHR10775">
    <property type="entry name" value="OS08G0208400 PROTEIN"/>
    <property type="match status" value="1"/>
</dbReference>
<proteinExistence type="predicted"/>
<organism evidence="1">
    <name type="scientific">Sesamum latifolium</name>
    <dbReference type="NCBI Taxonomy" id="2727402"/>
    <lineage>
        <taxon>Eukaryota</taxon>
        <taxon>Viridiplantae</taxon>
        <taxon>Streptophyta</taxon>
        <taxon>Embryophyta</taxon>
        <taxon>Tracheophyta</taxon>
        <taxon>Spermatophyta</taxon>
        <taxon>Magnoliopsida</taxon>
        <taxon>eudicotyledons</taxon>
        <taxon>Gunneridae</taxon>
        <taxon>Pentapetalae</taxon>
        <taxon>asterids</taxon>
        <taxon>lamiids</taxon>
        <taxon>Lamiales</taxon>
        <taxon>Pedaliaceae</taxon>
        <taxon>Sesamum</taxon>
    </lineage>
</organism>
<sequence length="236" mass="28092">MGCPVCMEDTHAFYLHNGRNACYFDFHRQFLLPNHPYHRNKKAFTKNRVETKVACPRLTQEQIRNWVEEFSPAVEVSLSLPNGYGIEHMWIKKSRELEYWSTHLIRHNLDVMHIEKNVFDNIFNTVMDIKGKTNDNLNVRKDLKIICNPPKLEVDERRPNVMPKAVYTMTREQKRRIYEWITRLKFPDGYTSNLARCVDMKELRLHSMKSHDCHVFMQKLIRLPSVKCFLSLCGVH</sequence>
<reference evidence="1" key="1">
    <citation type="submission" date="2020-06" db="EMBL/GenBank/DDBJ databases">
        <authorList>
            <person name="Li T."/>
            <person name="Hu X."/>
            <person name="Zhang T."/>
            <person name="Song X."/>
            <person name="Zhang H."/>
            <person name="Dai N."/>
            <person name="Sheng W."/>
            <person name="Hou X."/>
            <person name="Wei L."/>
        </authorList>
    </citation>
    <scope>NUCLEOTIDE SEQUENCE</scope>
    <source>
        <strain evidence="1">KEN1</strain>
        <tissue evidence="1">Leaf</tissue>
    </source>
</reference>
<comment type="caution">
    <text evidence="1">The sequence shown here is derived from an EMBL/GenBank/DDBJ whole genome shotgun (WGS) entry which is preliminary data.</text>
</comment>
<dbReference type="AlphaFoldDB" id="A0AAW2SS78"/>
<dbReference type="PANTHER" id="PTHR10775:SF185">
    <property type="entry name" value="OS08G0208400 PROTEIN"/>
    <property type="match status" value="1"/>
</dbReference>
<reference evidence="1" key="2">
    <citation type="journal article" date="2024" name="Plant">
        <title>Genomic evolution and insights into agronomic trait innovations of Sesamum species.</title>
        <authorList>
            <person name="Miao H."/>
            <person name="Wang L."/>
            <person name="Qu L."/>
            <person name="Liu H."/>
            <person name="Sun Y."/>
            <person name="Le M."/>
            <person name="Wang Q."/>
            <person name="Wei S."/>
            <person name="Zheng Y."/>
            <person name="Lin W."/>
            <person name="Duan Y."/>
            <person name="Cao H."/>
            <person name="Xiong S."/>
            <person name="Wang X."/>
            <person name="Wei L."/>
            <person name="Li C."/>
            <person name="Ma Q."/>
            <person name="Ju M."/>
            <person name="Zhao R."/>
            <person name="Li G."/>
            <person name="Mu C."/>
            <person name="Tian Q."/>
            <person name="Mei H."/>
            <person name="Zhang T."/>
            <person name="Gao T."/>
            <person name="Zhang H."/>
        </authorList>
    </citation>
    <scope>NUCLEOTIDE SEQUENCE</scope>
    <source>
        <strain evidence="1">KEN1</strain>
    </source>
</reference>
<name>A0AAW2SS78_9LAMI</name>
<dbReference type="Pfam" id="PF02992">
    <property type="entry name" value="Transposase_21"/>
    <property type="match status" value="1"/>
</dbReference>